<protein>
    <submittedName>
        <fullName evidence="2">Uncharacterized protein</fullName>
    </submittedName>
</protein>
<reference evidence="3" key="1">
    <citation type="submission" date="2014-04" db="EMBL/GenBank/DDBJ databases">
        <title>Evolutionary Origins and Diversification of the Mycorrhizal Mutualists.</title>
        <authorList>
            <consortium name="DOE Joint Genome Institute"/>
            <consortium name="Mycorrhizal Genomics Consortium"/>
            <person name="Kohler A."/>
            <person name="Kuo A."/>
            <person name="Nagy L.G."/>
            <person name="Floudas D."/>
            <person name="Copeland A."/>
            <person name="Barry K.W."/>
            <person name="Cichocki N."/>
            <person name="Veneault-Fourrey C."/>
            <person name="LaButti K."/>
            <person name="Lindquist E.A."/>
            <person name="Lipzen A."/>
            <person name="Lundell T."/>
            <person name="Morin E."/>
            <person name="Murat C."/>
            <person name="Riley R."/>
            <person name="Ohm R."/>
            <person name="Sun H."/>
            <person name="Tunlid A."/>
            <person name="Henrissat B."/>
            <person name="Grigoriev I.V."/>
            <person name="Hibbett D.S."/>
            <person name="Martin F."/>
        </authorList>
    </citation>
    <scope>NUCLEOTIDE SEQUENCE [LARGE SCALE GENOMIC DNA]</scope>
    <source>
        <strain evidence="3">FD-334 SS-4</strain>
    </source>
</reference>
<proteinExistence type="predicted"/>
<feature type="transmembrane region" description="Helical" evidence="1">
    <location>
        <begin position="116"/>
        <end position="134"/>
    </location>
</feature>
<evidence type="ECO:0000313" key="2">
    <source>
        <dbReference type="EMBL" id="KJA25125.1"/>
    </source>
</evidence>
<dbReference type="OrthoDB" id="3053835at2759"/>
<dbReference type="PANTHER" id="PTHR40465:SF1">
    <property type="entry name" value="DUF6534 DOMAIN-CONTAINING PROTEIN"/>
    <property type="match status" value="1"/>
</dbReference>
<sequence length="136" mass="14858">MSDRSKSDQLVGYMLNCGLFGVLTIQVYLYRLAGFSDDKFSIKCLVYSVYTLETAQTALLISNAFRIFGSGFPDPRALNNIGSIWISIGVLGPITACAVQTFYAYRISVISGKKTIARVICFVSLYVSGVRMGGLI</sequence>
<keyword evidence="1" id="KW-0812">Transmembrane</keyword>
<accession>A0A0D2Q0R8</accession>
<keyword evidence="1" id="KW-1133">Transmembrane helix</keyword>
<dbReference type="OMA" id="CAGSIWA"/>
<dbReference type="AlphaFoldDB" id="A0A0D2Q0R8"/>
<dbReference type="EMBL" id="KN817533">
    <property type="protein sequence ID" value="KJA25125.1"/>
    <property type="molecule type" value="Genomic_DNA"/>
</dbReference>
<keyword evidence="1" id="KW-0472">Membrane</keyword>
<keyword evidence="3" id="KW-1185">Reference proteome</keyword>
<name>A0A0D2Q0R8_HYPSF</name>
<organism evidence="2 3">
    <name type="scientific">Hypholoma sublateritium (strain FD-334 SS-4)</name>
    <dbReference type="NCBI Taxonomy" id="945553"/>
    <lineage>
        <taxon>Eukaryota</taxon>
        <taxon>Fungi</taxon>
        <taxon>Dikarya</taxon>
        <taxon>Basidiomycota</taxon>
        <taxon>Agaricomycotina</taxon>
        <taxon>Agaricomycetes</taxon>
        <taxon>Agaricomycetidae</taxon>
        <taxon>Agaricales</taxon>
        <taxon>Agaricineae</taxon>
        <taxon>Strophariaceae</taxon>
        <taxon>Hypholoma</taxon>
    </lineage>
</organism>
<evidence type="ECO:0000313" key="3">
    <source>
        <dbReference type="Proteomes" id="UP000054270"/>
    </source>
</evidence>
<feature type="transmembrane region" description="Helical" evidence="1">
    <location>
        <begin position="44"/>
        <end position="64"/>
    </location>
</feature>
<feature type="transmembrane region" description="Helical" evidence="1">
    <location>
        <begin position="12"/>
        <end position="32"/>
    </location>
</feature>
<gene>
    <name evidence="2" type="ORF">HYPSUDRAFT_135237</name>
</gene>
<feature type="transmembrane region" description="Helical" evidence="1">
    <location>
        <begin position="84"/>
        <end position="104"/>
    </location>
</feature>
<dbReference type="PANTHER" id="PTHR40465">
    <property type="entry name" value="CHROMOSOME 1, WHOLE GENOME SHOTGUN SEQUENCE"/>
    <property type="match status" value="1"/>
</dbReference>
<evidence type="ECO:0000256" key="1">
    <source>
        <dbReference type="SAM" id="Phobius"/>
    </source>
</evidence>
<dbReference type="Proteomes" id="UP000054270">
    <property type="component" value="Unassembled WGS sequence"/>
</dbReference>